<dbReference type="EMBL" id="VXIV02001533">
    <property type="protein sequence ID" value="KAF6032139.1"/>
    <property type="molecule type" value="Genomic_DNA"/>
</dbReference>
<comment type="caution">
    <text evidence="2">The sequence shown here is derived from an EMBL/GenBank/DDBJ whole genome shotgun (WGS) entry which is preliminary data.</text>
</comment>
<feature type="coiled-coil region" evidence="1">
    <location>
        <begin position="10"/>
        <end position="47"/>
    </location>
</feature>
<gene>
    <name evidence="2" type="ORF">EB796_009534</name>
</gene>
<evidence type="ECO:0000313" key="2">
    <source>
        <dbReference type="EMBL" id="KAF6032139.1"/>
    </source>
</evidence>
<keyword evidence="1" id="KW-0175">Coiled coil</keyword>
<name>A0A7J7K0I3_BUGNE</name>
<proteinExistence type="predicted"/>
<sequence>MVICELHETISTLKEDIKDLQSLLKQEEALKGECRNYRRQLAHHRQQRWYHQPPTYHRQQVSSNLSTNTDCIVENGAYHYNLSELNIHFQQTAKGQPAVIASSDAADTLGQCDYPKKKRFKFNKRVADTEAVSPLPSPAHRPSMYDSKEKFQREDNVNIGLTKEKAVTVLPAIGVQSHHHSDNSSVSPAEKAANSSIEFVGARKEANNRHFKFFSNFA</sequence>
<dbReference type="Proteomes" id="UP000593567">
    <property type="component" value="Unassembled WGS sequence"/>
</dbReference>
<keyword evidence="3" id="KW-1185">Reference proteome</keyword>
<evidence type="ECO:0000256" key="1">
    <source>
        <dbReference type="SAM" id="Coils"/>
    </source>
</evidence>
<protein>
    <submittedName>
        <fullName evidence="2">Uncharacterized protein</fullName>
    </submittedName>
</protein>
<dbReference type="AlphaFoldDB" id="A0A7J7K0I3"/>
<organism evidence="2 3">
    <name type="scientific">Bugula neritina</name>
    <name type="common">Brown bryozoan</name>
    <name type="synonym">Sertularia neritina</name>
    <dbReference type="NCBI Taxonomy" id="10212"/>
    <lineage>
        <taxon>Eukaryota</taxon>
        <taxon>Metazoa</taxon>
        <taxon>Spiralia</taxon>
        <taxon>Lophotrochozoa</taxon>
        <taxon>Bryozoa</taxon>
        <taxon>Gymnolaemata</taxon>
        <taxon>Cheilostomatida</taxon>
        <taxon>Flustrina</taxon>
        <taxon>Buguloidea</taxon>
        <taxon>Bugulidae</taxon>
        <taxon>Bugula</taxon>
    </lineage>
</organism>
<accession>A0A7J7K0I3</accession>
<evidence type="ECO:0000313" key="3">
    <source>
        <dbReference type="Proteomes" id="UP000593567"/>
    </source>
</evidence>
<reference evidence="2" key="1">
    <citation type="submission" date="2020-06" db="EMBL/GenBank/DDBJ databases">
        <title>Draft genome of Bugula neritina, a colonial animal packing powerful symbionts and potential medicines.</title>
        <authorList>
            <person name="Rayko M."/>
        </authorList>
    </citation>
    <scope>NUCLEOTIDE SEQUENCE [LARGE SCALE GENOMIC DNA]</scope>
    <source>
        <strain evidence="2">Kwan_BN1</strain>
    </source>
</reference>